<name>A0A6G1SB34_9ACAR</name>
<keyword evidence="5 19" id="KW-0507">mRNA processing</keyword>
<organism evidence="22">
    <name type="scientific">Aceria tosichella</name>
    <name type="common">wheat curl mite</name>
    <dbReference type="NCBI Taxonomy" id="561515"/>
    <lineage>
        <taxon>Eukaryota</taxon>
        <taxon>Metazoa</taxon>
        <taxon>Ecdysozoa</taxon>
        <taxon>Arthropoda</taxon>
        <taxon>Chelicerata</taxon>
        <taxon>Arachnida</taxon>
        <taxon>Acari</taxon>
        <taxon>Acariformes</taxon>
        <taxon>Trombidiformes</taxon>
        <taxon>Prostigmata</taxon>
        <taxon>Eupodina</taxon>
        <taxon>Eriophyoidea</taxon>
        <taxon>Eriophyidae</taxon>
        <taxon>Eriophyinae</taxon>
        <taxon>Aceriini</taxon>
        <taxon>Aceria</taxon>
    </lineage>
</organism>
<keyword evidence="7 19" id="KW-0747">Spliceosome</keyword>
<dbReference type="SUPFAM" id="SSF57756">
    <property type="entry name" value="Retrovirus zinc finger-like domains"/>
    <property type="match status" value="1"/>
</dbReference>
<proteinExistence type="inferred from homology"/>
<dbReference type="InterPro" id="IPR032570">
    <property type="entry name" value="SF1-HH"/>
</dbReference>
<evidence type="ECO:0000256" key="18">
    <source>
        <dbReference type="PROSITE-ProRule" id="PRU00117"/>
    </source>
</evidence>
<evidence type="ECO:0000256" key="19">
    <source>
        <dbReference type="RuleBase" id="RU367126"/>
    </source>
</evidence>
<dbReference type="Gene3D" id="6.10.140.1790">
    <property type="match status" value="1"/>
</dbReference>
<feature type="region of interest" description="Disordered" evidence="20">
    <location>
        <begin position="53"/>
        <end position="72"/>
    </location>
</feature>
<evidence type="ECO:0000256" key="15">
    <source>
        <dbReference type="ARBA" id="ARBA00023242"/>
    </source>
</evidence>
<dbReference type="SUPFAM" id="SSF54791">
    <property type="entry name" value="Eukaryotic type KH-domain (KH-domain type I)"/>
    <property type="match status" value="1"/>
</dbReference>
<gene>
    <name evidence="22" type="primary">SF1</name>
    <name evidence="22" type="ORF">g.2017</name>
</gene>
<dbReference type="Gene3D" id="3.30.1370.10">
    <property type="entry name" value="K Homology domain, type 1"/>
    <property type="match status" value="1"/>
</dbReference>
<dbReference type="GO" id="GO:0003729">
    <property type="term" value="F:mRNA binding"/>
    <property type="evidence" value="ECO:0007669"/>
    <property type="project" value="TreeGrafter"/>
</dbReference>
<keyword evidence="4" id="KW-0597">Phosphoprotein</keyword>
<evidence type="ECO:0000256" key="11">
    <source>
        <dbReference type="ARBA" id="ARBA00022990"/>
    </source>
</evidence>
<dbReference type="SMART" id="SM00343">
    <property type="entry name" value="ZnF_C2HC"/>
    <property type="match status" value="2"/>
</dbReference>
<dbReference type="InterPro" id="IPR055256">
    <property type="entry name" value="KH_1_KHDC4/BBP-like"/>
</dbReference>
<evidence type="ECO:0000256" key="7">
    <source>
        <dbReference type="ARBA" id="ARBA00022728"/>
    </source>
</evidence>
<dbReference type="PANTHER" id="PTHR11208:SF45">
    <property type="entry name" value="SPLICING FACTOR 1"/>
    <property type="match status" value="1"/>
</dbReference>
<keyword evidence="11" id="KW-0007">Acetylation</keyword>
<keyword evidence="8 17" id="KW-0863">Zinc-finger</keyword>
<comment type="subcellular location">
    <subcellularLocation>
        <location evidence="1 19">Nucleus</location>
    </subcellularLocation>
</comment>
<evidence type="ECO:0000256" key="10">
    <source>
        <dbReference type="ARBA" id="ARBA00022884"/>
    </source>
</evidence>
<protein>
    <recommendedName>
        <fullName evidence="19">Branchpoint-bridging protein</fullName>
    </recommendedName>
</protein>
<dbReference type="SMART" id="SM00322">
    <property type="entry name" value="KH"/>
    <property type="match status" value="1"/>
</dbReference>
<comment type="function">
    <text evidence="19">Necessary for the splicing of pre-mRNA. Has a role in the recognition of the branch site (5'-UACUAAC-3'), the pyrimidine tract and the 3'-splice site at the 3'-end of introns.</text>
</comment>
<dbReference type="InterPro" id="IPR036612">
    <property type="entry name" value="KH_dom_type_1_sf"/>
</dbReference>
<reference evidence="22" key="1">
    <citation type="submission" date="2018-10" db="EMBL/GenBank/DDBJ databases">
        <title>Transcriptome assembly of Aceria tosichella (Wheat curl mite) Type 2.</title>
        <authorList>
            <person name="Scully E.D."/>
            <person name="Geib S.M."/>
            <person name="Palmer N.A."/>
            <person name="Gupta A.K."/>
            <person name="Sarath G."/>
            <person name="Tatineni S."/>
        </authorList>
    </citation>
    <scope>NUCLEOTIDE SEQUENCE</scope>
    <source>
        <strain evidence="22">LincolnNE</strain>
    </source>
</reference>
<keyword evidence="14 19" id="KW-0508">mRNA splicing</keyword>
<evidence type="ECO:0000256" key="14">
    <source>
        <dbReference type="ARBA" id="ARBA00023187"/>
    </source>
</evidence>
<evidence type="ECO:0000256" key="9">
    <source>
        <dbReference type="ARBA" id="ARBA00022833"/>
    </source>
</evidence>
<evidence type="ECO:0000259" key="21">
    <source>
        <dbReference type="PROSITE" id="PS50158"/>
    </source>
</evidence>
<keyword evidence="15 19" id="KW-0539">Nucleus</keyword>
<dbReference type="InterPro" id="IPR004087">
    <property type="entry name" value="KH_dom"/>
</dbReference>
<dbReference type="GO" id="GO:0005654">
    <property type="term" value="C:nucleoplasm"/>
    <property type="evidence" value="ECO:0007669"/>
    <property type="project" value="UniProtKB-ARBA"/>
</dbReference>
<feature type="domain" description="CCHC-type" evidence="21">
    <location>
        <begin position="267"/>
        <end position="282"/>
    </location>
</feature>
<evidence type="ECO:0000256" key="13">
    <source>
        <dbReference type="ARBA" id="ARBA00023163"/>
    </source>
</evidence>
<dbReference type="EMBL" id="GGYP01002934">
    <property type="protein sequence ID" value="MDE47705.1"/>
    <property type="molecule type" value="Transcribed_RNA"/>
</dbReference>
<feature type="compositionally biased region" description="Basic and acidic residues" evidence="20">
    <location>
        <begin position="304"/>
        <end position="321"/>
    </location>
</feature>
<dbReference type="Pfam" id="PF22675">
    <property type="entry name" value="KH-I_KHDC4-BBP"/>
    <property type="match status" value="1"/>
</dbReference>
<dbReference type="Pfam" id="PF16275">
    <property type="entry name" value="SF1-HH"/>
    <property type="match status" value="1"/>
</dbReference>
<keyword evidence="3" id="KW-0678">Repressor</keyword>
<dbReference type="GO" id="GO:0048024">
    <property type="term" value="P:regulation of mRNA splicing, via spliceosome"/>
    <property type="evidence" value="ECO:0007669"/>
    <property type="project" value="TreeGrafter"/>
</dbReference>
<dbReference type="Gene3D" id="4.10.60.10">
    <property type="entry name" value="Zinc finger, CCHC-type"/>
    <property type="match status" value="1"/>
</dbReference>
<keyword evidence="9 19" id="KW-0862">Zinc</keyword>
<evidence type="ECO:0000256" key="3">
    <source>
        <dbReference type="ARBA" id="ARBA00022491"/>
    </source>
</evidence>
<evidence type="ECO:0000256" key="4">
    <source>
        <dbReference type="ARBA" id="ARBA00022553"/>
    </source>
</evidence>
<dbReference type="PROSITE" id="PS50158">
    <property type="entry name" value="ZF_CCHC"/>
    <property type="match status" value="1"/>
</dbReference>
<dbReference type="PROSITE" id="PS50084">
    <property type="entry name" value="KH_TYPE_1"/>
    <property type="match status" value="1"/>
</dbReference>
<keyword evidence="10 18" id="KW-0694">RNA-binding</keyword>
<dbReference type="GO" id="GO:0000398">
    <property type="term" value="P:mRNA splicing, via spliceosome"/>
    <property type="evidence" value="ECO:0007669"/>
    <property type="project" value="UniProtKB-UniRule"/>
</dbReference>
<evidence type="ECO:0000256" key="5">
    <source>
        <dbReference type="ARBA" id="ARBA00022664"/>
    </source>
</evidence>
<comment type="similarity">
    <text evidence="2 19">Belongs to the BBP/SF1 family.</text>
</comment>
<dbReference type="GO" id="GO:0045131">
    <property type="term" value="F:pre-mRNA branch point binding"/>
    <property type="evidence" value="ECO:0007669"/>
    <property type="project" value="UniProtKB-UniRule"/>
</dbReference>
<dbReference type="GO" id="GO:0008270">
    <property type="term" value="F:zinc ion binding"/>
    <property type="evidence" value="ECO:0007669"/>
    <property type="project" value="UniProtKB-UniRule"/>
</dbReference>
<keyword evidence="13" id="KW-0804">Transcription</keyword>
<dbReference type="InterPro" id="IPR045071">
    <property type="entry name" value="BBP-like"/>
</dbReference>
<evidence type="ECO:0000313" key="22">
    <source>
        <dbReference type="EMBL" id="MDE47705.1"/>
    </source>
</evidence>
<evidence type="ECO:0000256" key="20">
    <source>
        <dbReference type="SAM" id="MobiDB-lite"/>
    </source>
</evidence>
<keyword evidence="12" id="KW-0805">Transcription regulation</keyword>
<evidence type="ECO:0000256" key="8">
    <source>
        <dbReference type="ARBA" id="ARBA00022771"/>
    </source>
</evidence>
<dbReference type="InterPro" id="IPR047086">
    <property type="entry name" value="SF1-HH_sf"/>
</dbReference>
<accession>A0A6G1SB34</accession>
<dbReference type="GO" id="GO:0005681">
    <property type="term" value="C:spliceosomal complex"/>
    <property type="evidence" value="ECO:0007669"/>
    <property type="project" value="UniProtKB-KW"/>
</dbReference>
<dbReference type="InterPro" id="IPR001878">
    <property type="entry name" value="Znf_CCHC"/>
</dbReference>
<evidence type="ECO:0000256" key="12">
    <source>
        <dbReference type="ARBA" id="ARBA00023015"/>
    </source>
</evidence>
<evidence type="ECO:0000256" key="2">
    <source>
        <dbReference type="ARBA" id="ARBA00010382"/>
    </source>
</evidence>
<feature type="region of interest" description="Disordered" evidence="20">
    <location>
        <begin position="288"/>
        <end position="336"/>
    </location>
</feature>
<evidence type="ECO:0000256" key="17">
    <source>
        <dbReference type="PROSITE-ProRule" id="PRU00047"/>
    </source>
</evidence>
<evidence type="ECO:0000256" key="1">
    <source>
        <dbReference type="ARBA" id="ARBA00004123"/>
    </source>
</evidence>
<evidence type="ECO:0000256" key="6">
    <source>
        <dbReference type="ARBA" id="ARBA00022723"/>
    </source>
</evidence>
<dbReference type="PANTHER" id="PTHR11208">
    <property type="entry name" value="RNA-BINDING PROTEIN RELATED"/>
    <property type="match status" value="1"/>
</dbReference>
<comment type="function">
    <text evidence="16">Necessary for the ATP-dependent first step of spliceosome assembly. Binds to the intron branch point sequence (BPS) 5'-UACUAAC-3' of the pre-mRNA. May act as transcription repressor.</text>
</comment>
<dbReference type="InterPro" id="IPR036875">
    <property type="entry name" value="Znf_CCHC_sf"/>
</dbReference>
<sequence length="336" mass="38124">MGRRKSRWDDEKVVIPGMPTILPENLTPEQERLYLLQLQIEELTLRLRTNDLRIPPEGERSPSPEPVYDSNGKRLNTREVRAFKKLEDERHFFISKMLAENPNYKPPADYRPPVIKIREKVLIPQEDFTHINFVGLLIGPRGNTLKSMEKDSGAKVIIRGKGSVKDGKSNRTDGQPAAIETEPLHALVTGTTDEQVKIAVDRIKEIVRQAIEVPENRNDLRKTQLRELAVLNGTLRENDNRCNNCGSSTHKSWQCPEKPNITNRICCSNCGGVGHLLRDCKEPRRSLLNPGGTYEPGSSALTEDQVRERRESRRDTRRGGSSDEDYEKLMAELGEG</sequence>
<feature type="compositionally biased region" description="Basic and acidic residues" evidence="20">
    <location>
        <begin position="53"/>
        <end position="62"/>
    </location>
</feature>
<dbReference type="AlphaFoldDB" id="A0A6G1SB34"/>
<keyword evidence="6 19" id="KW-0479">Metal-binding</keyword>
<dbReference type="FunFam" id="3.30.1370.10:FF:000016">
    <property type="entry name" value="Putative splicing factor 1"/>
    <property type="match status" value="1"/>
</dbReference>
<evidence type="ECO:0000256" key="16">
    <source>
        <dbReference type="ARBA" id="ARBA00055181"/>
    </source>
</evidence>
<dbReference type="Pfam" id="PF00098">
    <property type="entry name" value="zf-CCHC"/>
    <property type="match status" value="1"/>
</dbReference>